<name>Q731S1_BACC1</name>
<organism evidence="1 2">
    <name type="scientific">Bacillus cereus (strain ATCC 10987 / NRS 248)</name>
    <dbReference type="NCBI Taxonomy" id="222523"/>
    <lineage>
        <taxon>Bacteria</taxon>
        <taxon>Bacillati</taxon>
        <taxon>Bacillota</taxon>
        <taxon>Bacilli</taxon>
        <taxon>Bacillales</taxon>
        <taxon>Bacillaceae</taxon>
        <taxon>Bacillus</taxon>
        <taxon>Bacillus cereus group</taxon>
    </lineage>
</organism>
<dbReference type="Proteomes" id="UP000002527">
    <property type="component" value="Chromosome"/>
</dbReference>
<dbReference type="HOGENOM" id="CLU_3131913_0_0_9"/>
<evidence type="ECO:0000313" key="1">
    <source>
        <dbReference type="EMBL" id="AAS42996.1"/>
    </source>
</evidence>
<dbReference type="KEGG" id="bca:BCE_4094"/>
<dbReference type="EMBL" id="AE017194">
    <property type="protein sequence ID" value="AAS42996.1"/>
    <property type="molecule type" value="Genomic_DNA"/>
</dbReference>
<accession>Q731S1</accession>
<proteinExistence type="predicted"/>
<gene>
    <name evidence="1" type="ordered locus">BCE_4094</name>
</gene>
<protein>
    <submittedName>
        <fullName evidence="1">Uncharacterized protein</fullName>
    </submittedName>
</protein>
<reference evidence="1 2" key="1">
    <citation type="journal article" date="2004" name="Nucleic Acids Res.">
        <title>The genome sequence of Bacillus cereus ATCC 10987 reveals metabolic adaptations and a large plasmid related to Bacillus anthracis pXO1.</title>
        <authorList>
            <person name="Rasko D.A."/>
            <person name="Ravel J."/>
            <person name="Okstad O.A."/>
            <person name="Helgason E."/>
            <person name="Cer R.Z."/>
            <person name="Jiang L."/>
            <person name="Shores K.A."/>
            <person name="Fouts D.E."/>
            <person name="Tourasse N.J."/>
            <person name="Angiuoli S.V."/>
            <person name="Kolonay J."/>
            <person name="Nelson W.C."/>
            <person name="Kolsto A.-B."/>
            <person name="Fraser C.M."/>
            <person name="Read T.D."/>
        </authorList>
    </citation>
    <scope>NUCLEOTIDE SEQUENCE [LARGE SCALE GENOMIC DNA]</scope>
    <source>
        <strain evidence="2">ATCC 10987 / NRS 248</strain>
    </source>
</reference>
<evidence type="ECO:0000313" key="2">
    <source>
        <dbReference type="Proteomes" id="UP000002527"/>
    </source>
</evidence>
<dbReference type="AlphaFoldDB" id="Q731S1"/>
<sequence>MFGLEFESSLITHDSIVFPDKLEKIDEEIKSTRDKSSALIFPEENLKKK</sequence>